<dbReference type="RefSeq" id="WP_230369705.1">
    <property type="nucleotide sequence ID" value="NZ_WLYX01000001.1"/>
</dbReference>
<keyword evidence="2" id="KW-1185">Reference proteome</keyword>
<dbReference type="EMBL" id="WLYX01000001">
    <property type="protein sequence ID" value="MTD33021.1"/>
    <property type="molecule type" value="Genomic_DNA"/>
</dbReference>
<dbReference type="Proteomes" id="UP000446658">
    <property type="component" value="Unassembled WGS sequence"/>
</dbReference>
<evidence type="ECO:0000313" key="1">
    <source>
        <dbReference type="EMBL" id="MTD33021.1"/>
    </source>
</evidence>
<comment type="caution">
    <text evidence="1">The sequence shown here is derived from an EMBL/GenBank/DDBJ whole genome shotgun (WGS) entry which is preliminary data.</text>
</comment>
<sequence length="59" mass="6159">MTPAHWPVVVLPQIVDASVYAIRLFKLADPALGLQQCAGSQADVAAALAAQGMVGRKRS</sequence>
<protein>
    <submittedName>
        <fullName evidence="1">Uncharacterized protein</fullName>
    </submittedName>
</protein>
<evidence type="ECO:0000313" key="2">
    <source>
        <dbReference type="Proteomes" id="UP000446658"/>
    </source>
</evidence>
<reference evidence="1 2" key="1">
    <citation type="submission" date="2019-11" db="EMBL/GenBank/DDBJ databases">
        <title>Draft genome sequence of Paludibacterium sp. dN18-1.</title>
        <authorList>
            <person name="Im W.-T."/>
        </authorList>
    </citation>
    <scope>NUCLEOTIDE SEQUENCE [LARGE SCALE GENOMIC DNA]</scope>
    <source>
        <strain evidence="2">dN 18-1</strain>
    </source>
</reference>
<proteinExistence type="predicted"/>
<dbReference type="AlphaFoldDB" id="A0A844GCK3"/>
<accession>A0A844GCK3</accession>
<gene>
    <name evidence="1" type="ORF">GKE73_06855</name>
</gene>
<name>A0A844GCK3_9NEIS</name>
<organism evidence="1 2">
    <name type="scientific">Paludibacterium denitrificans</name>
    <dbReference type="NCBI Taxonomy" id="2675226"/>
    <lineage>
        <taxon>Bacteria</taxon>
        <taxon>Pseudomonadati</taxon>
        <taxon>Pseudomonadota</taxon>
        <taxon>Betaproteobacteria</taxon>
        <taxon>Neisseriales</taxon>
        <taxon>Chromobacteriaceae</taxon>
        <taxon>Paludibacterium</taxon>
    </lineage>
</organism>